<accession>A0ABV0X2L2</accession>
<dbReference type="EMBL" id="JAHRIM010084058">
    <property type="protein sequence ID" value="MEQ2276045.1"/>
    <property type="molecule type" value="Genomic_DNA"/>
</dbReference>
<organism evidence="2 3">
    <name type="scientific">Xenotaenia resolanae</name>
    <dbReference type="NCBI Taxonomy" id="208358"/>
    <lineage>
        <taxon>Eukaryota</taxon>
        <taxon>Metazoa</taxon>
        <taxon>Chordata</taxon>
        <taxon>Craniata</taxon>
        <taxon>Vertebrata</taxon>
        <taxon>Euteleostomi</taxon>
        <taxon>Actinopterygii</taxon>
        <taxon>Neopterygii</taxon>
        <taxon>Teleostei</taxon>
        <taxon>Neoteleostei</taxon>
        <taxon>Acanthomorphata</taxon>
        <taxon>Ovalentaria</taxon>
        <taxon>Atherinomorphae</taxon>
        <taxon>Cyprinodontiformes</taxon>
        <taxon>Goodeidae</taxon>
        <taxon>Xenotaenia</taxon>
    </lineage>
</organism>
<feature type="compositionally biased region" description="Polar residues" evidence="1">
    <location>
        <begin position="1"/>
        <end position="16"/>
    </location>
</feature>
<protein>
    <submittedName>
        <fullName evidence="2">Uncharacterized protein</fullName>
    </submittedName>
</protein>
<evidence type="ECO:0000256" key="1">
    <source>
        <dbReference type="SAM" id="MobiDB-lite"/>
    </source>
</evidence>
<evidence type="ECO:0000313" key="3">
    <source>
        <dbReference type="Proteomes" id="UP001444071"/>
    </source>
</evidence>
<keyword evidence="3" id="KW-1185">Reference proteome</keyword>
<reference evidence="2 3" key="1">
    <citation type="submission" date="2021-06" db="EMBL/GenBank/DDBJ databases">
        <authorList>
            <person name="Palmer J.M."/>
        </authorList>
    </citation>
    <scope>NUCLEOTIDE SEQUENCE [LARGE SCALE GENOMIC DNA]</scope>
    <source>
        <strain evidence="2 3">XR_2019</strain>
        <tissue evidence="2">Muscle</tissue>
    </source>
</reference>
<name>A0ABV0X2L2_9TELE</name>
<dbReference type="Proteomes" id="UP001444071">
    <property type="component" value="Unassembled WGS sequence"/>
</dbReference>
<feature type="region of interest" description="Disordered" evidence="1">
    <location>
        <begin position="1"/>
        <end position="24"/>
    </location>
</feature>
<gene>
    <name evidence="2" type="ORF">XENORESO_012836</name>
</gene>
<evidence type="ECO:0000313" key="2">
    <source>
        <dbReference type="EMBL" id="MEQ2276045.1"/>
    </source>
</evidence>
<sequence length="172" mass="18553">MQNPLWISGRETSTQTDPEKTAGGLSGFKGDIQAAEQIVQDCLGSITGAACQKIVYCWSYPCPLTSGPLSCFLFHAPSFGRLPNISLQPLTKSDITPKPNQSRISSSLLFCPPLGANSNISNDTCKENCPFGKTTKPLHCCAFVASASQYQHSLCQPYISESPNFSPLELCE</sequence>
<comment type="caution">
    <text evidence="2">The sequence shown here is derived from an EMBL/GenBank/DDBJ whole genome shotgun (WGS) entry which is preliminary data.</text>
</comment>
<proteinExistence type="predicted"/>